<dbReference type="SUPFAM" id="SSF48371">
    <property type="entry name" value="ARM repeat"/>
    <property type="match status" value="1"/>
</dbReference>
<dbReference type="InterPro" id="IPR048981">
    <property type="entry name" value="AP5B1_C"/>
</dbReference>
<dbReference type="InterPro" id="IPR048979">
    <property type="entry name" value="AP5B1_middle"/>
</dbReference>
<dbReference type="Pfam" id="PF21588">
    <property type="entry name" value="AP5B1_middle"/>
    <property type="match status" value="1"/>
</dbReference>
<feature type="domain" description="AP5B1 middle" evidence="2">
    <location>
        <begin position="448"/>
        <end position="798"/>
    </location>
</feature>
<dbReference type="OMA" id="SEPFNHA"/>
<feature type="domain" description="AP5B1 C-terminal" evidence="3">
    <location>
        <begin position="1037"/>
        <end position="1152"/>
    </location>
</feature>
<feature type="compositionally biased region" description="Polar residues" evidence="1">
    <location>
        <begin position="71"/>
        <end position="85"/>
    </location>
</feature>
<dbReference type="InParanoid" id="A0A152A993"/>
<evidence type="ECO:0000313" key="5">
    <source>
        <dbReference type="Proteomes" id="UP000076078"/>
    </source>
</evidence>
<keyword evidence="5" id="KW-1185">Reference proteome</keyword>
<dbReference type="EMBL" id="LODT01000001">
    <property type="protein sequence ID" value="KYR02793.1"/>
    <property type="molecule type" value="Genomic_DNA"/>
</dbReference>
<evidence type="ECO:0000313" key="4">
    <source>
        <dbReference type="EMBL" id="KYR02793.1"/>
    </source>
</evidence>
<feature type="region of interest" description="Disordered" evidence="1">
    <location>
        <begin position="360"/>
        <end position="389"/>
    </location>
</feature>
<name>A0A152A993_TIELA</name>
<dbReference type="InterPro" id="IPR038741">
    <property type="entry name" value="AP5B1"/>
</dbReference>
<dbReference type="GO" id="GO:0030119">
    <property type="term" value="C:AP-type membrane coat adaptor complex"/>
    <property type="evidence" value="ECO:0007669"/>
    <property type="project" value="TreeGrafter"/>
</dbReference>
<feature type="region of interest" description="Disordered" evidence="1">
    <location>
        <begin position="18"/>
        <end position="86"/>
    </location>
</feature>
<feature type="compositionally biased region" description="Polar residues" evidence="1">
    <location>
        <begin position="18"/>
        <end position="29"/>
    </location>
</feature>
<dbReference type="STRING" id="361077.A0A152A993"/>
<dbReference type="AlphaFoldDB" id="A0A152A993"/>
<feature type="compositionally biased region" description="Low complexity" evidence="1">
    <location>
        <begin position="59"/>
        <end position="70"/>
    </location>
</feature>
<feature type="compositionally biased region" description="Basic and acidic residues" evidence="1">
    <location>
        <begin position="36"/>
        <end position="52"/>
    </location>
</feature>
<comment type="caution">
    <text evidence="4">The sequence shown here is derived from an EMBL/GenBank/DDBJ whole genome shotgun (WGS) entry which is preliminary data.</text>
</comment>
<evidence type="ECO:0000259" key="3">
    <source>
        <dbReference type="Pfam" id="PF21590"/>
    </source>
</evidence>
<dbReference type="PANTHER" id="PTHR34033:SF1">
    <property type="entry name" value="AP-5 COMPLEX SUBUNIT BETA-1"/>
    <property type="match status" value="1"/>
</dbReference>
<dbReference type="PANTHER" id="PTHR34033">
    <property type="entry name" value="AP-5 COMPLEX SUBUNIT BETA-1"/>
    <property type="match status" value="1"/>
</dbReference>
<reference evidence="4 5" key="1">
    <citation type="submission" date="2015-12" db="EMBL/GenBank/DDBJ databases">
        <title>Dictyostelia acquired genes for synthesis and detection of signals that induce cell-type specialization by lateral gene transfer from prokaryotes.</title>
        <authorList>
            <person name="Gloeckner G."/>
            <person name="Schaap P."/>
        </authorList>
    </citation>
    <scope>NUCLEOTIDE SEQUENCE [LARGE SCALE GENOMIC DNA]</scope>
    <source>
        <strain evidence="4 5">TK</strain>
    </source>
</reference>
<sequence>MEPTDWYSVMANWKYISSKSQKDNSTSGNISGGHLMNDDRDHQDIIEKKDDSSMIDTKQQQQQQQQDQQQEPTTPRSDTGSTQGGVVSATGLMVDALLKSVRIEKDEILKINLLLFLQENSMQLIEDDSKRFEKIYSTLQTMLYSQGEGYNVKCQVLSTMTSMIICESVIIKTQPSLVEQFINSLLEIISRVNQSIDRLLRGSACLCLLEFELTYPCILSPFLSTLTHYCQVENTHLIQNYTILLSTVLQNTVVNSYEDLTNINGVLTNGGIAQSPSISSPTSGVLTNGGISIKSQGGIISTSLNQSGILSPPSFGSTPNGYMNMSQSYIPSQIGASLSKPYQSPINMSYTKAGITRAPSTSNIFDNTDPSSSNTSSKQPTSHNSIPNISILNLSPTTPNTFTIPQFIKYSPIFNIPKHKYSNKITQLQLQQSPRHRLSELSEKDVFKCASTIADQSNYLNQWGLTTVVLQLIPLIDIANIPHNFFRNHLHILYKFFFTNNVVPFHLILYLNMIFPDLYNQEEYDLLMNRLLVIVNDPYISLENRIVAIDWFLSIISSGQQTPDNDYLSFYPMSLDSLPLKETKIYALVKTLVLHRDTLPPPSDLLKSLICLEEFKYQNEHSQATKVVFSSLLMMLTSFPVVIYERVEAFLTDLFVHYPQFLNPIIELLNGIQDKQIRLKLFLQLSKIINSLTPMRFLIYLPFVEIIVLEDKIDPTILLNKIFDLIRRRQICQDGNWYIGNIVLSICRRVIVCHHIPFLLKPLRLILSSLAYYFSNLEIRDRASFYDRLITHLPDDKIKALLSVQTGHNDQSNLNGLLNNTGSDQKPKILLKSLPHFISVLPAITSSKRIQHSFQLDQFEYPSNTDTTSGLDYSHFEQDYQIYQSYLRDPQKLSAKIIIPHQIRYRKNLTSNTTNSIPLKIYALLLQFQNSQYYSQIYPVRIPYLCYPDQQQQQLTTSENTQELEFPYSYDVDLTFKPLYPIPGNFQIKMIFNDDEGKTCKADGSSVSISFQDLFMRIPVPIHIKSLEHQQKFLLSLFDKIWKLSETSPISNNINNNIVTSVKQISIQKTQIQSAIQSKLALYCIDQINTNQNREGESKVESENLAQQLKVIIFLPPQYHLLFLFEINEKSTLIHIKTDYWRSLASIDQYILYLTSK</sequence>
<dbReference type="Pfam" id="PF21590">
    <property type="entry name" value="AP5B1_C"/>
    <property type="match status" value="1"/>
</dbReference>
<gene>
    <name evidence="4" type="ORF">DLAC_00258</name>
</gene>
<dbReference type="FunCoup" id="A0A152A993">
    <property type="interactions" value="3"/>
</dbReference>
<evidence type="ECO:0000259" key="2">
    <source>
        <dbReference type="Pfam" id="PF21588"/>
    </source>
</evidence>
<dbReference type="GO" id="GO:0016197">
    <property type="term" value="P:endosomal transport"/>
    <property type="evidence" value="ECO:0007669"/>
    <property type="project" value="InterPro"/>
</dbReference>
<proteinExistence type="predicted"/>
<organism evidence="4 5">
    <name type="scientific">Tieghemostelium lacteum</name>
    <name type="common">Slime mold</name>
    <name type="synonym">Dictyostelium lacteum</name>
    <dbReference type="NCBI Taxonomy" id="361077"/>
    <lineage>
        <taxon>Eukaryota</taxon>
        <taxon>Amoebozoa</taxon>
        <taxon>Evosea</taxon>
        <taxon>Eumycetozoa</taxon>
        <taxon>Dictyostelia</taxon>
        <taxon>Dictyosteliales</taxon>
        <taxon>Raperosteliaceae</taxon>
        <taxon>Tieghemostelium</taxon>
    </lineage>
</organism>
<protein>
    <submittedName>
        <fullName evidence="4">Uncharacterized protein</fullName>
    </submittedName>
</protein>
<dbReference type="OrthoDB" id="646197at2759"/>
<dbReference type="InterPro" id="IPR016024">
    <property type="entry name" value="ARM-type_fold"/>
</dbReference>
<evidence type="ECO:0000256" key="1">
    <source>
        <dbReference type="SAM" id="MobiDB-lite"/>
    </source>
</evidence>
<feature type="compositionally biased region" description="Low complexity" evidence="1">
    <location>
        <begin position="366"/>
        <end position="382"/>
    </location>
</feature>
<accession>A0A152A993</accession>
<dbReference type="Proteomes" id="UP000076078">
    <property type="component" value="Unassembled WGS sequence"/>
</dbReference>